<evidence type="ECO:0000313" key="3">
    <source>
        <dbReference type="EMBL" id="GET06739.1"/>
    </source>
</evidence>
<proteinExistence type="predicted"/>
<feature type="signal peptide" evidence="2">
    <location>
        <begin position="1"/>
        <end position="27"/>
    </location>
</feature>
<gene>
    <name evidence="3" type="ORF">SY212_17690</name>
</gene>
<feature type="region of interest" description="Disordered" evidence="1">
    <location>
        <begin position="28"/>
        <end position="55"/>
    </location>
</feature>
<name>A0A6F9XNB7_9LACO</name>
<organism evidence="3">
    <name type="scientific">Ligilactobacillus agilis</name>
    <dbReference type="NCBI Taxonomy" id="1601"/>
    <lineage>
        <taxon>Bacteria</taxon>
        <taxon>Bacillati</taxon>
        <taxon>Bacillota</taxon>
        <taxon>Bacilli</taxon>
        <taxon>Lactobacillales</taxon>
        <taxon>Lactobacillaceae</taxon>
        <taxon>Ligilactobacillus</taxon>
    </lineage>
</organism>
<dbReference type="NCBIfam" id="TIGR04320">
    <property type="entry name" value="Surf_Exclu_PgrA"/>
    <property type="match status" value="1"/>
</dbReference>
<feature type="chain" id="PRO_5026121948" evidence="2">
    <location>
        <begin position="28"/>
        <end position="901"/>
    </location>
</feature>
<comment type="caution">
    <text evidence="3">The sequence shown here is derived from an EMBL/GenBank/DDBJ whole genome shotgun (WGS) entry which is preliminary data.</text>
</comment>
<evidence type="ECO:0000256" key="1">
    <source>
        <dbReference type="SAM" id="MobiDB-lite"/>
    </source>
</evidence>
<dbReference type="RefSeq" id="WP_172585012.1">
    <property type="nucleotide sequence ID" value="NZ_BLAM01000167.1"/>
</dbReference>
<evidence type="ECO:0000256" key="2">
    <source>
        <dbReference type="SAM" id="SignalP"/>
    </source>
</evidence>
<keyword evidence="2" id="KW-0732">Signal</keyword>
<feature type="compositionally biased region" description="Polar residues" evidence="1">
    <location>
        <begin position="91"/>
        <end position="105"/>
    </location>
</feature>
<dbReference type="InterPro" id="IPR027607">
    <property type="entry name" value="Surf_Exclu_SEC10/PgrA"/>
</dbReference>
<dbReference type="EMBL" id="BLAM01000167">
    <property type="protein sequence ID" value="GET06739.1"/>
    <property type="molecule type" value="Genomic_DNA"/>
</dbReference>
<feature type="compositionally biased region" description="Low complexity" evidence="1">
    <location>
        <begin position="109"/>
        <end position="135"/>
    </location>
</feature>
<dbReference type="AlphaFoldDB" id="A0A6F9XNB7"/>
<dbReference type="Proteomes" id="UP000494265">
    <property type="component" value="Unassembled WGS sequence"/>
</dbReference>
<protein>
    <submittedName>
        <fullName evidence="3">Uncharacterized protein</fullName>
    </submittedName>
</protein>
<feature type="compositionally biased region" description="Polar residues" evidence="1">
    <location>
        <begin position="30"/>
        <end position="55"/>
    </location>
</feature>
<feature type="region of interest" description="Disordered" evidence="1">
    <location>
        <begin position="82"/>
        <end position="152"/>
    </location>
</feature>
<feature type="compositionally biased region" description="Polar residues" evidence="1">
    <location>
        <begin position="136"/>
        <end position="147"/>
    </location>
</feature>
<accession>A0A6F9XNB7</accession>
<sequence length="901" mass="98671">MNKVLQKVLLGMTLTAIFGGGATLAKADDVNTSSDSSGVNNVLANDSNSTQSTQASKTSLADQISSTSQAAQVLTKLQAATSTSESSSASYLNAETSSTNQTTTRNVEEPSSNTDSSSSSSSVAEVATSSVTASVGNDTASQASQTGKVLADGNANADTVKKAPRNNNTQAAKQAASTLATTMKGASQNNLTFYNDVDEAVVGFNGNNIYNRGYNYSYDNLDAVKYNGDTRNDKAQVINDYANLTDSELKEVNFFAAQLLNTARQSVWAVNGQDSNTWQLMITKDSLGLAVKVAQGYTRDRHSISTGTHDTAVLKQAYSSYGLHGYSEDYGSTLLNYAATMTTNRKTTMYDLKRAVFQTLTLMLYDDMPATSGGSNAGADGNGHAYSLAYGWDQYSFGANYFGLAFDQMGQVHIVNFRPSMIWSDTRFDTNQLVYTKTLGNTSALTKNVPTAYSNYLKASVFNNDSSISYVKEKVVGNTAYYFVTRNGQQYIYDSNLTKLKGQVKIGGTLYNLSNSTGIVLKNNSEITATEVAQRLASNQNVAYFDSVSIDGTNMIVSGWHAADASIIRPYSYIILFDKTMNRELRRVAYTANYRGDVARVYPALYRSANSGFRVVFNLQGLNYAGHQLQLVARYSDDVAGNGNTTDVWSSDYTFNTNAAYFDSVKIEGTNLLVRGWHIADAAANRKYAYIILFDKSANRELRRIAYNPTNRSDVARVYHNVYNGANGGFDVSFDLRGLDFAGHQLQIVARYTDDVAGNGNAMDVWSGDYTFNSNAGYLDSVKKVNDKTINVSGWHVADAASRQKYTWIIVLDKTLGREIARTKYVQSTRNDVYTYYSGSYNARQSGFSNVNVQLSTNLSGLNNHVFQVVARYSDNSYSGEGHYTDFYSKDIRFRNGMFYL</sequence>
<reference evidence="3" key="1">
    <citation type="submission" date="2019-10" db="EMBL/GenBank/DDBJ databases">
        <title>Lactobacillus agilis SY212 Whole Genome Sequencing Project.</title>
        <authorList>
            <person name="Suzuki S."/>
            <person name="Endo A."/>
            <person name="Maeno S."/>
            <person name="Shiwa Y."/>
            <person name="Matsutani M."/>
            <person name="Kajikawa A."/>
        </authorList>
    </citation>
    <scope>NUCLEOTIDE SEQUENCE</scope>
    <source>
        <strain evidence="3">SY212</strain>
    </source>
</reference>